<keyword evidence="2 13" id="KW-0436">Ligase</keyword>
<dbReference type="PROSITE" id="PS00455">
    <property type="entry name" value="AMP_BINDING"/>
    <property type="match status" value="1"/>
</dbReference>
<keyword evidence="3 13" id="KW-0547">Nucleotide-binding</keyword>
<keyword evidence="14" id="KW-1185">Reference proteome</keyword>
<keyword evidence="13" id="KW-0443">Lipid metabolism</keyword>
<dbReference type="AlphaFoldDB" id="A0A1I8HIR6"/>
<accession>A0A1I8HIR6</accession>
<evidence type="ECO:0000313" key="14">
    <source>
        <dbReference type="Proteomes" id="UP000095280"/>
    </source>
</evidence>
<dbReference type="GO" id="GO:0047676">
    <property type="term" value="F:arachidonate-CoA ligase activity"/>
    <property type="evidence" value="ECO:0007669"/>
    <property type="project" value="UniProtKB-EC"/>
</dbReference>
<evidence type="ECO:0000256" key="5">
    <source>
        <dbReference type="ARBA" id="ARBA00022840"/>
    </source>
</evidence>
<reference evidence="15" key="1">
    <citation type="submission" date="2016-11" db="UniProtKB">
        <authorList>
            <consortium name="WormBaseParasite"/>
        </authorList>
    </citation>
    <scope>IDENTIFICATION</scope>
</reference>
<evidence type="ECO:0000256" key="6">
    <source>
        <dbReference type="ARBA" id="ARBA00024469"/>
    </source>
</evidence>
<comment type="catalytic activity">
    <reaction evidence="9">
        <text>15-hydroxy-(5Z,8Z,11Z,13E)-eicosatetraenoate + ATP + CoA = 15-hydroxy-(5Z,8Z,11Z,13E)-eicosatetraenoyl-CoA + AMP + diphosphate</text>
        <dbReference type="Rhea" id="RHEA:52116"/>
        <dbReference type="ChEBI" id="CHEBI:30616"/>
        <dbReference type="ChEBI" id="CHEBI:33019"/>
        <dbReference type="ChEBI" id="CHEBI:57287"/>
        <dbReference type="ChEBI" id="CHEBI:78832"/>
        <dbReference type="ChEBI" id="CHEBI:136409"/>
        <dbReference type="ChEBI" id="CHEBI:456215"/>
    </reaction>
    <physiologicalReaction direction="left-to-right" evidence="9">
        <dbReference type="Rhea" id="RHEA:52117"/>
    </physiologicalReaction>
</comment>
<evidence type="ECO:0000256" key="8">
    <source>
        <dbReference type="ARBA" id="ARBA00024495"/>
    </source>
</evidence>
<protein>
    <recommendedName>
        <fullName evidence="13">Long-chain-fatty-acid--CoA ligase</fullName>
        <ecNumber evidence="13">6.2.1.3</ecNumber>
    </recommendedName>
</protein>
<evidence type="ECO:0000313" key="15">
    <source>
        <dbReference type="WBParaSite" id="maker-uti_cns_0006267-snap-gene-0.6-mRNA-1"/>
    </source>
</evidence>
<keyword evidence="5 13" id="KW-0067">ATP-binding</keyword>
<comment type="catalytic activity">
    <reaction evidence="11">
        <text>(E)-hexadec-2-enoate + ATP + CoA = (2E)-hexadecenoyl-CoA + AMP + diphosphate</text>
        <dbReference type="Rhea" id="RHEA:36139"/>
        <dbReference type="ChEBI" id="CHEBI:30616"/>
        <dbReference type="ChEBI" id="CHEBI:33019"/>
        <dbReference type="ChEBI" id="CHEBI:57287"/>
        <dbReference type="ChEBI" id="CHEBI:61526"/>
        <dbReference type="ChEBI" id="CHEBI:72745"/>
        <dbReference type="ChEBI" id="CHEBI:456215"/>
    </reaction>
    <physiologicalReaction direction="left-to-right" evidence="11">
        <dbReference type="Rhea" id="RHEA:36140"/>
    </physiologicalReaction>
</comment>
<evidence type="ECO:0000256" key="10">
    <source>
        <dbReference type="ARBA" id="ARBA00024548"/>
    </source>
</evidence>
<evidence type="ECO:0000256" key="12">
    <source>
        <dbReference type="ARBA" id="ARBA00049139"/>
    </source>
</evidence>
<dbReference type="STRING" id="282301.A0A1I8HIR6"/>
<dbReference type="Pfam" id="PF00501">
    <property type="entry name" value="AMP-binding"/>
    <property type="match status" value="1"/>
</dbReference>
<dbReference type="InterPro" id="IPR020845">
    <property type="entry name" value="AMP-binding_CS"/>
</dbReference>
<comment type="catalytic activity">
    <reaction evidence="7">
        <text>a long-chain fatty acid + ATP + CoA = a long-chain fatty acyl-CoA + AMP + diphosphate</text>
        <dbReference type="Rhea" id="RHEA:15421"/>
        <dbReference type="ChEBI" id="CHEBI:30616"/>
        <dbReference type="ChEBI" id="CHEBI:33019"/>
        <dbReference type="ChEBI" id="CHEBI:57287"/>
        <dbReference type="ChEBI" id="CHEBI:57560"/>
        <dbReference type="ChEBI" id="CHEBI:83139"/>
        <dbReference type="ChEBI" id="CHEBI:456215"/>
        <dbReference type="EC" id="6.2.1.3"/>
    </reaction>
    <physiologicalReaction direction="left-to-right" evidence="7">
        <dbReference type="Rhea" id="RHEA:15422"/>
    </physiologicalReaction>
</comment>
<evidence type="ECO:0000256" key="1">
    <source>
        <dbReference type="ARBA" id="ARBA00006432"/>
    </source>
</evidence>
<dbReference type="OrthoDB" id="1700726at2759"/>
<dbReference type="Gene3D" id="3.40.50.12780">
    <property type="entry name" value="N-terminal domain of ligase-like"/>
    <property type="match status" value="1"/>
</dbReference>
<comment type="catalytic activity">
    <reaction evidence="8">
        <text>12-hydroxy-(5Z,8Z,10E,14Z)-eicosatetraenoate + ATP + CoA = 12-hydroxy-(5Z,8Z,10E,14Z)-eicosatetraenoyl-CoA + AMP + diphosphate</text>
        <dbReference type="Rhea" id="RHEA:52112"/>
        <dbReference type="ChEBI" id="CHEBI:30616"/>
        <dbReference type="ChEBI" id="CHEBI:33019"/>
        <dbReference type="ChEBI" id="CHEBI:57287"/>
        <dbReference type="ChEBI" id="CHEBI:90718"/>
        <dbReference type="ChEBI" id="CHEBI:136408"/>
        <dbReference type="ChEBI" id="CHEBI:456215"/>
    </reaction>
    <physiologicalReaction direction="left-to-right" evidence="8">
        <dbReference type="Rhea" id="RHEA:52113"/>
    </physiologicalReaction>
</comment>
<sequence length="653" mass="73630">MPHAKVNPAANKVNEKDAEILSSTSIDKQDDRLKVFSRRFEEYPDASVVDVFKSGMRVSASRPCLGTRFDINSPFTWMSYQEVFTEALNIGAFLAAVLKLPPESFVGIYTKNRAEWVILELGCYLYCLTPVPLYDTLGPEATDHILMQTRISVILCETPQHVTNLLRLKNSAQILHIIQLSGRIPKVNEIKQQAWGWQEALKAGRENPVEQRQQPNRKSLALLCYTSGTTGLPKGVQITHGNLIAESLAMTDLLITHGKQYVSTASCDDVYLSYLPLAHIFERIMHVLCFMHGMRIGFYRGDILTLVDDMKELKPTIFCTVPRLLNRIYDKTLAQANSNCLGAAIFRMALRRKTNEVNRRVIRKNSIWDSLVFSKIQASTGNRIRLVIVGSAPLAEKVMRFSRAAFGCPVVEGYGQTETTGGSTVTLPGNPQTGNVGMPLFNNVVQLQDVPEMGYYAKDGSGEVCIKGLNVTLGYFQMEAETAKIMDSDGWMHTGDIGQWTSDGFLKIIDRKKHIFKLSQGEYVAPEKIEQIYSTNVYVYQVFVHGDSLENFILAAVVPNPEAVMAWAKKRRKPENLKDLCNDLELKTEILQSMQATGKANDLKSFEQVRDIHLHHEPFSVENGLLTPTFKAMRNELRRLFGETFTKMYRDHR</sequence>
<comment type="catalytic activity">
    <reaction evidence="6">
        <text>5-hydroxy-(6E,8Z,11Z,14Z)-eicosatetraenoate + ATP + CoA = 5-hydroxy-(6E,8Z,11Z,14Z)-eicosatetraenoyl-CoA + AMP + diphosphate</text>
        <dbReference type="Rhea" id="RHEA:52108"/>
        <dbReference type="ChEBI" id="CHEBI:30616"/>
        <dbReference type="ChEBI" id="CHEBI:33019"/>
        <dbReference type="ChEBI" id="CHEBI:57287"/>
        <dbReference type="ChEBI" id="CHEBI:65341"/>
        <dbReference type="ChEBI" id="CHEBI:136407"/>
        <dbReference type="ChEBI" id="CHEBI:456215"/>
    </reaction>
    <physiologicalReaction direction="left-to-right" evidence="6">
        <dbReference type="Rhea" id="RHEA:52109"/>
    </physiologicalReaction>
</comment>
<dbReference type="InterPro" id="IPR042099">
    <property type="entry name" value="ANL_N_sf"/>
</dbReference>
<proteinExistence type="inferred from homology"/>
<evidence type="ECO:0000256" key="7">
    <source>
        <dbReference type="ARBA" id="ARBA00024484"/>
    </source>
</evidence>
<dbReference type="WBParaSite" id="maker-uti_cns_0006267-snap-gene-0.6-mRNA-1">
    <property type="protein sequence ID" value="maker-uti_cns_0006267-snap-gene-0.6-mRNA-1"/>
    <property type="gene ID" value="maker-uti_cns_0006267-snap-gene-0.6"/>
</dbReference>
<keyword evidence="4 13" id="KW-0276">Fatty acid metabolism</keyword>
<dbReference type="InterPro" id="IPR045311">
    <property type="entry name" value="LC-FACS_euk"/>
</dbReference>
<dbReference type="CDD" id="cd05927">
    <property type="entry name" value="LC-FACS_euk"/>
    <property type="match status" value="1"/>
</dbReference>
<comment type="function">
    <text evidence="13">Catalyzes the conversion of long-chain fatty acids to their active form acyl-CoAs for both synthesis of cellular lipids, and degradation via beta-oxidation.</text>
</comment>
<dbReference type="PANTHER" id="PTHR43272:SF33">
    <property type="entry name" value="AMP-BINDING DOMAIN-CONTAINING PROTEIN-RELATED"/>
    <property type="match status" value="1"/>
</dbReference>
<dbReference type="EC" id="6.2.1.3" evidence="13"/>
<dbReference type="SUPFAM" id="SSF56801">
    <property type="entry name" value="Acetyl-CoA synthetase-like"/>
    <property type="match status" value="1"/>
</dbReference>
<comment type="similarity">
    <text evidence="1 13">Belongs to the ATP-dependent AMP-binding enzyme family.</text>
</comment>
<organism evidence="14 15">
    <name type="scientific">Macrostomum lignano</name>
    <dbReference type="NCBI Taxonomy" id="282301"/>
    <lineage>
        <taxon>Eukaryota</taxon>
        <taxon>Metazoa</taxon>
        <taxon>Spiralia</taxon>
        <taxon>Lophotrochozoa</taxon>
        <taxon>Platyhelminthes</taxon>
        <taxon>Rhabditophora</taxon>
        <taxon>Macrostomorpha</taxon>
        <taxon>Macrostomida</taxon>
        <taxon>Macrostomidae</taxon>
        <taxon>Macrostomum</taxon>
    </lineage>
</organism>
<evidence type="ECO:0000256" key="13">
    <source>
        <dbReference type="RuleBase" id="RU369030"/>
    </source>
</evidence>
<evidence type="ECO:0000256" key="2">
    <source>
        <dbReference type="ARBA" id="ARBA00022598"/>
    </source>
</evidence>
<evidence type="ECO:0000256" key="4">
    <source>
        <dbReference type="ARBA" id="ARBA00022832"/>
    </source>
</evidence>
<dbReference type="GO" id="GO:0005783">
    <property type="term" value="C:endoplasmic reticulum"/>
    <property type="evidence" value="ECO:0007669"/>
    <property type="project" value="TreeGrafter"/>
</dbReference>
<dbReference type="PANTHER" id="PTHR43272">
    <property type="entry name" value="LONG-CHAIN-FATTY-ACID--COA LIGASE"/>
    <property type="match status" value="1"/>
</dbReference>
<evidence type="ECO:0000256" key="3">
    <source>
        <dbReference type="ARBA" id="ARBA00022741"/>
    </source>
</evidence>
<dbReference type="GO" id="GO:0005524">
    <property type="term" value="F:ATP binding"/>
    <property type="evidence" value="ECO:0007669"/>
    <property type="project" value="UniProtKB-KW"/>
</dbReference>
<name>A0A1I8HIR6_9PLAT</name>
<dbReference type="GO" id="GO:0016020">
    <property type="term" value="C:membrane"/>
    <property type="evidence" value="ECO:0007669"/>
    <property type="project" value="TreeGrafter"/>
</dbReference>
<evidence type="ECO:0000256" key="11">
    <source>
        <dbReference type="ARBA" id="ARBA00024565"/>
    </source>
</evidence>
<comment type="catalytic activity">
    <reaction evidence="10">
        <text>(5Z,8Z,11Z,14Z)-eicosatetraenoate + ATP + CoA = (5Z,8Z,11Z,14Z)-eicosatetraenoyl-CoA + AMP + diphosphate</text>
        <dbReference type="Rhea" id="RHEA:19713"/>
        <dbReference type="ChEBI" id="CHEBI:30616"/>
        <dbReference type="ChEBI" id="CHEBI:32395"/>
        <dbReference type="ChEBI" id="CHEBI:33019"/>
        <dbReference type="ChEBI" id="CHEBI:57287"/>
        <dbReference type="ChEBI" id="CHEBI:57368"/>
        <dbReference type="ChEBI" id="CHEBI:456215"/>
        <dbReference type="EC" id="6.2.1.15"/>
    </reaction>
    <physiologicalReaction direction="left-to-right" evidence="10">
        <dbReference type="Rhea" id="RHEA:19714"/>
    </physiologicalReaction>
</comment>
<dbReference type="InterPro" id="IPR000873">
    <property type="entry name" value="AMP-dep_synth/lig_dom"/>
</dbReference>
<evidence type="ECO:0000256" key="9">
    <source>
        <dbReference type="ARBA" id="ARBA00024532"/>
    </source>
</evidence>
<comment type="catalytic activity">
    <reaction evidence="12">
        <text>hexadecanoate + ATP + CoA = hexadecanoyl-CoA + AMP + diphosphate</text>
        <dbReference type="Rhea" id="RHEA:30751"/>
        <dbReference type="ChEBI" id="CHEBI:7896"/>
        <dbReference type="ChEBI" id="CHEBI:30616"/>
        <dbReference type="ChEBI" id="CHEBI:33019"/>
        <dbReference type="ChEBI" id="CHEBI:57287"/>
        <dbReference type="ChEBI" id="CHEBI:57379"/>
        <dbReference type="ChEBI" id="CHEBI:456215"/>
    </reaction>
    <physiologicalReaction direction="left-to-right" evidence="12">
        <dbReference type="Rhea" id="RHEA:30752"/>
    </physiologicalReaction>
</comment>
<dbReference type="Proteomes" id="UP000095280">
    <property type="component" value="Unplaced"/>
</dbReference>